<proteinExistence type="predicted"/>
<evidence type="ECO:0000313" key="1">
    <source>
        <dbReference type="EMBL" id="JAE17009.1"/>
    </source>
</evidence>
<name>A0A0A9G0J4_ARUDO</name>
<accession>A0A0A9G0J4</accession>
<protein>
    <submittedName>
        <fullName evidence="1">Uncharacterized protein</fullName>
    </submittedName>
</protein>
<dbReference type="EMBL" id="GBRH01180887">
    <property type="protein sequence ID" value="JAE17009.1"/>
    <property type="molecule type" value="Transcribed_RNA"/>
</dbReference>
<organism evidence="1">
    <name type="scientific">Arundo donax</name>
    <name type="common">Giant reed</name>
    <name type="synonym">Donax arundinaceus</name>
    <dbReference type="NCBI Taxonomy" id="35708"/>
    <lineage>
        <taxon>Eukaryota</taxon>
        <taxon>Viridiplantae</taxon>
        <taxon>Streptophyta</taxon>
        <taxon>Embryophyta</taxon>
        <taxon>Tracheophyta</taxon>
        <taxon>Spermatophyta</taxon>
        <taxon>Magnoliopsida</taxon>
        <taxon>Liliopsida</taxon>
        <taxon>Poales</taxon>
        <taxon>Poaceae</taxon>
        <taxon>PACMAD clade</taxon>
        <taxon>Arundinoideae</taxon>
        <taxon>Arundineae</taxon>
        <taxon>Arundo</taxon>
    </lineage>
</organism>
<reference evidence="1" key="2">
    <citation type="journal article" date="2015" name="Data Brief">
        <title>Shoot transcriptome of the giant reed, Arundo donax.</title>
        <authorList>
            <person name="Barrero R.A."/>
            <person name="Guerrero F.D."/>
            <person name="Moolhuijzen P."/>
            <person name="Goolsby J.A."/>
            <person name="Tidwell J."/>
            <person name="Bellgard S.E."/>
            <person name="Bellgard M.I."/>
        </authorList>
    </citation>
    <scope>NUCLEOTIDE SEQUENCE</scope>
    <source>
        <tissue evidence="1">Shoot tissue taken approximately 20 cm above the soil surface</tissue>
    </source>
</reference>
<sequence length="9" mass="995">MLASLFSNL</sequence>
<reference evidence="1" key="1">
    <citation type="submission" date="2014-09" db="EMBL/GenBank/DDBJ databases">
        <authorList>
            <person name="Magalhaes I.L.F."/>
            <person name="Oliveira U."/>
            <person name="Santos F.R."/>
            <person name="Vidigal T.H.D.A."/>
            <person name="Brescovit A.D."/>
            <person name="Santos A.J."/>
        </authorList>
    </citation>
    <scope>NUCLEOTIDE SEQUENCE</scope>
    <source>
        <tissue evidence="1">Shoot tissue taken approximately 20 cm above the soil surface</tissue>
    </source>
</reference>